<dbReference type="OrthoDB" id="1268820at2"/>
<dbReference type="InterPro" id="IPR026444">
    <property type="entry name" value="Secre_tail"/>
</dbReference>
<protein>
    <recommendedName>
        <fullName evidence="2">Secretion system C-terminal sorting domain-containing protein</fullName>
    </recommendedName>
</protein>
<accession>A0A090VAV1</accession>
<name>A0A090VAV1_9FLAO</name>
<reference evidence="3 4" key="1">
    <citation type="journal article" date="2014" name="Genome Announc.">
        <title>Draft Genome Sequences of Marine Flavobacterium Algibacter lectus Strains SS8 and NR4.</title>
        <authorList>
            <person name="Takatani N."/>
            <person name="Nakanishi M."/>
            <person name="Meirelles P."/>
            <person name="Mino S."/>
            <person name="Suda W."/>
            <person name="Oshima K."/>
            <person name="Hattori M."/>
            <person name="Ohkuma M."/>
            <person name="Hosokawa M."/>
            <person name="Miyashita K."/>
            <person name="Thompson F.L."/>
            <person name="Niwa A."/>
            <person name="Sawabe T."/>
            <person name="Sawabe T."/>
        </authorList>
    </citation>
    <scope>NUCLEOTIDE SEQUENCE [LARGE SCALE GENOMIC DNA]</scope>
    <source>
        <strain evidence="3 4">JCM 19300</strain>
    </source>
</reference>
<sequence length="248" mass="28478">MLLCSVSYSQVLEETYTTDGFSDNDNRFSSFNIDGDIKYYTRDWSNSQVKIFDSSHNLEKTINLNLGDGYEMSQVHFPTDKLFNSDSKIEIIVSSRTYSPSFQQNYTVFNEDGDKIFEFSNIDWIELVKTPSNSYKLITYQDQYESGSYGNYSYSVYGLEGTLSVDQENWLSKVAIQYPNPATETINFKNLDNNLKGSTLEIYSMQGQKVFSEKINLINDEISLDISNLSKGVYVYKLGDLSNKFVKE</sequence>
<dbReference type="EMBL" id="BBNQ01000002">
    <property type="protein sequence ID" value="GAL61253.1"/>
    <property type="molecule type" value="Genomic_DNA"/>
</dbReference>
<evidence type="ECO:0000259" key="2">
    <source>
        <dbReference type="Pfam" id="PF18962"/>
    </source>
</evidence>
<dbReference type="AlphaFoldDB" id="A0A090VAV1"/>
<dbReference type="NCBIfam" id="TIGR04183">
    <property type="entry name" value="Por_Secre_tail"/>
    <property type="match status" value="1"/>
</dbReference>
<organism evidence="3 4">
    <name type="scientific">Algibacter lectus</name>
    <dbReference type="NCBI Taxonomy" id="221126"/>
    <lineage>
        <taxon>Bacteria</taxon>
        <taxon>Pseudomonadati</taxon>
        <taxon>Bacteroidota</taxon>
        <taxon>Flavobacteriia</taxon>
        <taxon>Flavobacteriales</taxon>
        <taxon>Flavobacteriaceae</taxon>
        <taxon>Algibacter</taxon>
    </lineage>
</organism>
<gene>
    <name evidence="3" type="ORF">JCM19300_4199</name>
</gene>
<evidence type="ECO:0000313" key="4">
    <source>
        <dbReference type="Proteomes" id="UP000029644"/>
    </source>
</evidence>
<evidence type="ECO:0000313" key="3">
    <source>
        <dbReference type="EMBL" id="GAL61253.1"/>
    </source>
</evidence>
<comment type="caution">
    <text evidence="3">The sequence shown here is derived from an EMBL/GenBank/DDBJ whole genome shotgun (WGS) entry which is preliminary data.</text>
</comment>
<evidence type="ECO:0000256" key="1">
    <source>
        <dbReference type="ARBA" id="ARBA00022729"/>
    </source>
</evidence>
<feature type="domain" description="Secretion system C-terminal sorting" evidence="2">
    <location>
        <begin position="178"/>
        <end position="246"/>
    </location>
</feature>
<dbReference type="Proteomes" id="UP000029644">
    <property type="component" value="Unassembled WGS sequence"/>
</dbReference>
<dbReference type="RefSeq" id="WP_042502984.1">
    <property type="nucleotide sequence ID" value="NZ_BBNQ01000002.1"/>
</dbReference>
<dbReference type="Pfam" id="PF18962">
    <property type="entry name" value="Por_Secre_tail"/>
    <property type="match status" value="1"/>
</dbReference>
<keyword evidence="1" id="KW-0732">Signal</keyword>
<proteinExistence type="predicted"/>